<dbReference type="InterPro" id="IPR051832">
    <property type="entry name" value="mTOR-Rac_regulators"/>
</dbReference>
<proteinExistence type="predicted"/>
<dbReference type="Pfam" id="PF00610">
    <property type="entry name" value="DEP"/>
    <property type="match status" value="1"/>
</dbReference>
<dbReference type="SMART" id="SM00049">
    <property type="entry name" value="DEP"/>
    <property type="match status" value="1"/>
</dbReference>
<organism evidence="2 3">
    <name type="scientific">Stanieria cyanosphaera (strain ATCC 29371 / PCC 7437)</name>
    <dbReference type="NCBI Taxonomy" id="111780"/>
    <lineage>
        <taxon>Bacteria</taxon>
        <taxon>Bacillati</taxon>
        <taxon>Cyanobacteriota</taxon>
        <taxon>Cyanophyceae</taxon>
        <taxon>Pleurocapsales</taxon>
        <taxon>Dermocarpellaceae</taxon>
        <taxon>Stanieria</taxon>
    </lineage>
</organism>
<dbReference type="PANTHER" id="PTHR22829">
    <property type="entry name" value="DEP DOMAIN PROTEIN"/>
    <property type="match status" value="1"/>
</dbReference>
<evidence type="ECO:0000313" key="2">
    <source>
        <dbReference type="EMBL" id="AFZ35241.1"/>
    </source>
</evidence>
<feature type="domain" description="DEP" evidence="1">
    <location>
        <begin position="123"/>
        <end position="196"/>
    </location>
</feature>
<dbReference type="Gene3D" id="1.10.10.10">
    <property type="entry name" value="Winged helix-like DNA-binding domain superfamily/Winged helix DNA-binding domain"/>
    <property type="match status" value="1"/>
</dbReference>
<dbReference type="eggNOG" id="COG5422">
    <property type="taxonomic scope" value="Bacteria"/>
</dbReference>
<dbReference type="AlphaFoldDB" id="K9XT37"/>
<dbReference type="KEGG" id="scs:Sta7437_1679"/>
<dbReference type="EMBL" id="CP003653">
    <property type="protein sequence ID" value="AFZ35241.1"/>
    <property type="molecule type" value="Genomic_DNA"/>
</dbReference>
<dbReference type="PANTHER" id="PTHR22829:SF16">
    <property type="entry name" value="PH DOMAIN-CONTAINING PROTEIN"/>
    <property type="match status" value="1"/>
</dbReference>
<dbReference type="RefSeq" id="WP_015192912.1">
    <property type="nucleotide sequence ID" value="NC_019748.1"/>
</dbReference>
<dbReference type="PROSITE" id="PS50186">
    <property type="entry name" value="DEP"/>
    <property type="match status" value="1"/>
</dbReference>
<gene>
    <name evidence="2" type="ordered locus">Sta7437_1679</name>
</gene>
<dbReference type="STRING" id="111780.Sta7437_1679"/>
<dbReference type="SUPFAM" id="SSF46785">
    <property type="entry name" value="Winged helix' DNA-binding domain"/>
    <property type="match status" value="1"/>
</dbReference>
<evidence type="ECO:0000313" key="3">
    <source>
        <dbReference type="Proteomes" id="UP000010473"/>
    </source>
</evidence>
<name>K9XT37_STAC7</name>
<dbReference type="CDD" id="cd04371">
    <property type="entry name" value="DEP"/>
    <property type="match status" value="1"/>
</dbReference>
<dbReference type="InterPro" id="IPR036390">
    <property type="entry name" value="WH_DNA-bd_sf"/>
</dbReference>
<evidence type="ECO:0000259" key="1">
    <source>
        <dbReference type="PROSITE" id="PS50186"/>
    </source>
</evidence>
<sequence length="208" mass="24347">MLILDADQVQYYQVSAEIAGQSKQASGLTYQGNVFIKVKSYTEEELDLAIKECREQYLDNQNIEIPTLIVKEKNAITLWIEDNRFKPLKPAESVNDTPSKIEEKSQVNPHNFNLIKVADQMRGEQGVKIKTRRDKFKLYHHCFLGNEAVDWLVENLKISRTEAVNVGKKLIDKKIIHHISDEHSFKDEQLYYRFYQDENKSIWTDKII</sequence>
<dbReference type="InterPro" id="IPR000591">
    <property type="entry name" value="DEP_dom"/>
</dbReference>
<keyword evidence="3" id="KW-1185">Reference proteome</keyword>
<dbReference type="InterPro" id="IPR036388">
    <property type="entry name" value="WH-like_DNA-bd_sf"/>
</dbReference>
<dbReference type="Proteomes" id="UP000010473">
    <property type="component" value="Chromosome"/>
</dbReference>
<protein>
    <submittedName>
        <fullName evidence="2">Pleckstrin/ G-protein interacting-domain protein</fullName>
    </submittedName>
</protein>
<dbReference type="OrthoDB" id="425349at2"/>
<dbReference type="GO" id="GO:0035556">
    <property type="term" value="P:intracellular signal transduction"/>
    <property type="evidence" value="ECO:0007669"/>
    <property type="project" value="InterPro"/>
</dbReference>
<dbReference type="HOGENOM" id="CLU_1320248_0_0_3"/>
<dbReference type="GO" id="GO:0023051">
    <property type="term" value="P:regulation of signaling"/>
    <property type="evidence" value="ECO:0007669"/>
    <property type="project" value="TreeGrafter"/>
</dbReference>
<accession>K9XT37</accession>
<reference evidence="3" key="1">
    <citation type="journal article" date="2013" name="Proc. Natl. Acad. Sci. U.S.A.">
        <title>Improving the coverage of the cyanobacterial phylum using diversity-driven genome sequencing.</title>
        <authorList>
            <person name="Shih P.M."/>
            <person name="Wu D."/>
            <person name="Latifi A."/>
            <person name="Axen S.D."/>
            <person name="Fewer D.P."/>
            <person name="Talla E."/>
            <person name="Calteau A."/>
            <person name="Cai F."/>
            <person name="Tandeau de Marsac N."/>
            <person name="Rippka R."/>
            <person name="Herdman M."/>
            <person name="Sivonen K."/>
            <person name="Coursin T."/>
            <person name="Laurent T."/>
            <person name="Goodwin L."/>
            <person name="Nolan M."/>
            <person name="Davenport K.W."/>
            <person name="Han C.S."/>
            <person name="Rubin E.M."/>
            <person name="Eisen J.A."/>
            <person name="Woyke T."/>
            <person name="Gugger M."/>
            <person name="Kerfeld C.A."/>
        </authorList>
    </citation>
    <scope>NUCLEOTIDE SEQUENCE [LARGE SCALE GENOMIC DNA]</scope>
    <source>
        <strain evidence="3">ATCC 29371 / PCC 7437</strain>
    </source>
</reference>